<evidence type="ECO:0000313" key="1">
    <source>
        <dbReference type="EMBL" id="HHF98347.1"/>
    </source>
</evidence>
<sequence length="288" mass="33341">MKEVAIYKEPDVKLSRMVIGFSGWMDGGNVSTGTVEYLKNKLKAEKFAEIKPEKFYIFNLPGTMQEVARFRPHTRIKEGLIEVFEYPKNEFFFSEEKNIILFSGKEPNLGWNEYANCIFFLGERFGLEEIYFAGSVAGAIPHTREVRITCSVSDKEQKERLKGYDVRFTEYEGPASIVTFLTKISKEKGIKMVSLVAEIPLYIQTENPKAIKAIMKRLVKLLNLEIDLSDLSKMSDEFEKNVNIALAREPKLAEQVKKLEEAYDKEFFDDQKEEFESWLKKYGIDKLN</sequence>
<dbReference type="InterPro" id="IPR019151">
    <property type="entry name" value="Proteasome_assmbl_chaperone_2"/>
</dbReference>
<dbReference type="Pfam" id="PF09754">
    <property type="entry name" value="PAC2"/>
    <property type="match status" value="1"/>
</dbReference>
<dbReference type="PANTHER" id="PTHR35610:SF7">
    <property type="entry name" value="3-ISOPROPYLMALATE DEHYDRATASE"/>
    <property type="match status" value="1"/>
</dbReference>
<proteinExistence type="predicted"/>
<dbReference type="EMBL" id="DRTT01000077">
    <property type="protein sequence ID" value="HHF98347.1"/>
    <property type="molecule type" value="Genomic_DNA"/>
</dbReference>
<dbReference type="InterPro" id="IPR038389">
    <property type="entry name" value="PSMG2_sf"/>
</dbReference>
<dbReference type="SUPFAM" id="SSF159659">
    <property type="entry name" value="Cgl1923-like"/>
    <property type="match status" value="1"/>
</dbReference>
<gene>
    <name evidence="1" type="ORF">ENL39_02535</name>
</gene>
<organism evidence="1">
    <name type="scientific">Aerophobetes bacterium</name>
    <dbReference type="NCBI Taxonomy" id="2030807"/>
    <lineage>
        <taxon>Bacteria</taxon>
        <taxon>Candidatus Aerophobota</taxon>
    </lineage>
</organism>
<protein>
    <submittedName>
        <fullName evidence="1">PAC2 family protein</fullName>
    </submittedName>
</protein>
<dbReference type="Proteomes" id="UP000886070">
    <property type="component" value="Unassembled WGS sequence"/>
</dbReference>
<name>A0A7V5I0R8_UNCAE</name>
<reference evidence="1" key="1">
    <citation type="journal article" date="2020" name="mSystems">
        <title>Genome- and Community-Level Interaction Insights into Carbon Utilization and Element Cycling Functions of Hydrothermarchaeota in Hydrothermal Sediment.</title>
        <authorList>
            <person name="Zhou Z."/>
            <person name="Liu Y."/>
            <person name="Xu W."/>
            <person name="Pan J."/>
            <person name="Luo Z.H."/>
            <person name="Li M."/>
        </authorList>
    </citation>
    <scope>NUCLEOTIDE SEQUENCE [LARGE SCALE GENOMIC DNA]</scope>
    <source>
        <strain evidence="1">HyVt-92</strain>
    </source>
</reference>
<accession>A0A7V5I0R8</accession>
<dbReference type="PANTHER" id="PTHR35610">
    <property type="entry name" value="3-ISOPROPYLMALATE DEHYDRATASE-RELATED"/>
    <property type="match status" value="1"/>
</dbReference>
<dbReference type="Gene3D" id="3.40.50.10900">
    <property type="entry name" value="PAC-like subunit"/>
    <property type="match status" value="1"/>
</dbReference>
<dbReference type="AlphaFoldDB" id="A0A7V5I0R8"/>
<comment type="caution">
    <text evidence="1">The sequence shown here is derived from an EMBL/GenBank/DDBJ whole genome shotgun (WGS) entry which is preliminary data.</text>
</comment>